<dbReference type="Gene3D" id="3.40.50.300">
    <property type="entry name" value="P-loop containing nucleotide triphosphate hydrolases"/>
    <property type="match status" value="1"/>
</dbReference>
<keyword evidence="1" id="KW-1188">Viral release from host cell</keyword>
<dbReference type="AlphaFoldDB" id="A0A857CFC8"/>
<dbReference type="EMBL" id="CP046908">
    <property type="protein sequence ID" value="QGZ37557.1"/>
    <property type="molecule type" value="Genomic_DNA"/>
</dbReference>
<dbReference type="InterPro" id="IPR035421">
    <property type="entry name" value="Terminase_6C"/>
</dbReference>
<evidence type="ECO:0000259" key="2">
    <source>
        <dbReference type="Pfam" id="PF17289"/>
    </source>
</evidence>
<accession>A0A857CFC8</accession>
<gene>
    <name evidence="3" type="ORF">GH266_21265</name>
</gene>
<evidence type="ECO:0000313" key="3">
    <source>
        <dbReference type="EMBL" id="QGZ37557.1"/>
    </source>
</evidence>
<proteinExistence type="predicted"/>
<dbReference type="Pfam" id="PF03237">
    <property type="entry name" value="Terminase_6N"/>
    <property type="match status" value="1"/>
</dbReference>
<keyword evidence="3" id="KW-0067">ATP-binding</keyword>
<dbReference type="Pfam" id="PF17289">
    <property type="entry name" value="Terminase_6C"/>
    <property type="match status" value="1"/>
</dbReference>
<evidence type="ECO:0000313" key="4">
    <source>
        <dbReference type="Proteomes" id="UP000435648"/>
    </source>
</evidence>
<evidence type="ECO:0000256" key="1">
    <source>
        <dbReference type="ARBA" id="ARBA00022612"/>
    </source>
</evidence>
<dbReference type="GO" id="GO:0005524">
    <property type="term" value="F:ATP binding"/>
    <property type="evidence" value="ECO:0007669"/>
    <property type="project" value="UniProtKB-KW"/>
</dbReference>
<name>A0A857CFC8_9HYPH</name>
<dbReference type="InterPro" id="IPR027417">
    <property type="entry name" value="P-loop_NTPase"/>
</dbReference>
<reference evidence="3 4" key="1">
    <citation type="submission" date="2019-12" db="EMBL/GenBank/DDBJ databases">
        <title>The genome of Stappia indica PHM037.</title>
        <authorList>
            <person name="Kacar D."/>
            <person name="Galan B."/>
            <person name="Canedo L."/>
            <person name="Rodriguez P."/>
            <person name="de la Calle F."/>
            <person name="Garcia J.L."/>
        </authorList>
    </citation>
    <scope>NUCLEOTIDE SEQUENCE [LARGE SCALE GENOMIC DNA]</scope>
    <source>
        <strain evidence="3 4">PHM037</strain>
    </source>
</reference>
<dbReference type="OrthoDB" id="4519042at2"/>
<keyword evidence="3" id="KW-0547">Nucleotide-binding</keyword>
<dbReference type="KEGG" id="siw:GH266_21265"/>
<protein>
    <submittedName>
        <fullName evidence="3">ATP-binding protein</fullName>
    </submittedName>
</protein>
<organism evidence="3 4">
    <name type="scientific">Stappia indica</name>
    <dbReference type="NCBI Taxonomy" id="538381"/>
    <lineage>
        <taxon>Bacteria</taxon>
        <taxon>Pseudomonadati</taxon>
        <taxon>Pseudomonadota</taxon>
        <taxon>Alphaproteobacteria</taxon>
        <taxon>Hyphomicrobiales</taxon>
        <taxon>Stappiaceae</taxon>
        <taxon>Stappia</taxon>
    </lineage>
</organism>
<sequence>MTACAAKGRLPDFLARLTAAELRFLRHDWPIWAHQHQLPPQGDWRVWLLLGGRGAGKTRAGAEWLRAAVNAAARERSGGELRIALVGETQMDAREVMVEGISGLLSVHPASERPQWLPSRRRLEWPCGAVAQVFSSEDPDALRGPQFEMAWCDELAKWRHVQETWDMLQFGLRLGAHPRQLVTTTPRPIPLLKRLIGDEGTVVTRAASEANAAHLAKGFITAIRARYRGTRLARQELDGEIVGEREGAMWSRDALERCRTDRRPEELTRIVVAVDPPAGSSRRSDACGIVAAGIDAAGIVHVLADASVRAAKPARWARAAVELWRSLGADCLVAEVNQGGEMVGAVINGVDPGVPVAEVRARRGKWLRAEPVAMLYEQGRVRHVGAFPELEDEMAEFAPDGLSAGHSPDRLDALVYALHELALKPLANPRLRSL</sequence>
<feature type="domain" description="Terminase large subunit gp17-like C-terminal" evidence="2">
    <location>
        <begin position="273"/>
        <end position="420"/>
    </location>
</feature>
<dbReference type="Proteomes" id="UP000435648">
    <property type="component" value="Chromosome"/>
</dbReference>